<reference evidence="1" key="1">
    <citation type="submission" date="2019-05" db="EMBL/GenBank/DDBJ databases">
        <title>The de novo reference genome and transcriptome assemblies of the wild tomato species Solanum chilense.</title>
        <authorList>
            <person name="Stam R."/>
            <person name="Nosenko T."/>
            <person name="Hoerger A.C."/>
            <person name="Stephan W."/>
            <person name="Seidel M.A."/>
            <person name="Kuhn J.M.M."/>
            <person name="Haberer G."/>
            <person name="Tellier A."/>
        </authorList>
    </citation>
    <scope>NUCLEOTIDE SEQUENCE</scope>
    <source>
        <tissue evidence="1">Mature leaves</tissue>
    </source>
</reference>
<sequence>MSYLITLGLVETIYDPVVDRVKMVLAGATTIKRERVPNEVINELVIFDGTSADDGVGVGGGASAGAGQHEGLPLVDDVLSFSVRSVRNMIKILLFIHKN</sequence>
<name>A0A6N2AJB0_SOLCI</name>
<protein>
    <submittedName>
        <fullName evidence="1">Uncharacterized protein</fullName>
    </submittedName>
</protein>
<accession>A0A6N2AJB0</accession>
<organism evidence="1">
    <name type="scientific">Solanum chilense</name>
    <name type="common">Tomato</name>
    <name type="synonym">Lycopersicon chilense</name>
    <dbReference type="NCBI Taxonomy" id="4083"/>
    <lineage>
        <taxon>Eukaryota</taxon>
        <taxon>Viridiplantae</taxon>
        <taxon>Streptophyta</taxon>
        <taxon>Embryophyta</taxon>
        <taxon>Tracheophyta</taxon>
        <taxon>Spermatophyta</taxon>
        <taxon>Magnoliopsida</taxon>
        <taxon>eudicotyledons</taxon>
        <taxon>Gunneridae</taxon>
        <taxon>Pentapetalae</taxon>
        <taxon>asterids</taxon>
        <taxon>lamiids</taxon>
        <taxon>Solanales</taxon>
        <taxon>Solanaceae</taxon>
        <taxon>Solanoideae</taxon>
        <taxon>Solaneae</taxon>
        <taxon>Solanum</taxon>
        <taxon>Solanum subgen. Lycopersicon</taxon>
    </lineage>
</organism>
<comment type="caution">
    <text evidence="1">The sequence shown here is derived from an EMBL/GenBank/DDBJ whole genome shotgun (WGS) entry which is preliminary data.</text>
</comment>
<dbReference type="AlphaFoldDB" id="A0A6N2AJB0"/>
<dbReference type="EMBL" id="RXGB01018687">
    <property type="protein sequence ID" value="TMW82406.1"/>
    <property type="molecule type" value="Genomic_DNA"/>
</dbReference>
<proteinExistence type="predicted"/>
<evidence type="ECO:0000313" key="1">
    <source>
        <dbReference type="EMBL" id="TMW82406.1"/>
    </source>
</evidence>
<gene>
    <name evidence="1" type="ORF">EJD97_006018</name>
</gene>